<keyword evidence="1" id="KW-0732">Signal</keyword>
<reference evidence="3" key="1">
    <citation type="journal article" date="2014" name="Proc. Natl. Acad. Sci. U.S.A.">
        <title>Extensive sampling of basidiomycete genomes demonstrates inadequacy of the white-rot/brown-rot paradigm for wood decay fungi.</title>
        <authorList>
            <person name="Riley R."/>
            <person name="Salamov A.A."/>
            <person name="Brown D.W."/>
            <person name="Nagy L.G."/>
            <person name="Floudas D."/>
            <person name="Held B.W."/>
            <person name="Levasseur A."/>
            <person name="Lombard V."/>
            <person name="Morin E."/>
            <person name="Otillar R."/>
            <person name="Lindquist E.A."/>
            <person name="Sun H."/>
            <person name="LaButti K.M."/>
            <person name="Schmutz J."/>
            <person name="Jabbour D."/>
            <person name="Luo H."/>
            <person name="Baker S.E."/>
            <person name="Pisabarro A.G."/>
            <person name="Walton J.D."/>
            <person name="Blanchette R.A."/>
            <person name="Henrissat B."/>
            <person name="Martin F."/>
            <person name="Cullen D."/>
            <person name="Hibbett D.S."/>
            <person name="Grigoriev I.V."/>
        </authorList>
    </citation>
    <scope>NUCLEOTIDE SEQUENCE [LARGE SCALE GENOMIC DNA]</scope>
    <source>
        <strain evidence="3">PC15</strain>
    </source>
</reference>
<dbReference type="HOGENOM" id="CLU_125099_0_0_1"/>
<accession>A0A067NL45</accession>
<dbReference type="Proteomes" id="UP000027073">
    <property type="component" value="Unassembled WGS sequence"/>
</dbReference>
<dbReference type="AlphaFoldDB" id="A0A067NL45"/>
<name>A0A067NL45_PLEO1</name>
<sequence>MFASRPILFALVAVTALAKPLEVRQTTNTNAQIEQVVDSLDESIHIIIPNILTLQAQERATDATIGAQITQLVTAFQTSTSDFTQTPISSGSTTDSPTNDEISVFFADGLQQVASGLSGLGQIPELTTLSSMMTALDPAIAASVQAFNRTLPGAIGFVNTLMLDAQQFLTLDGLTQTRSALGFA</sequence>
<gene>
    <name evidence="2" type="ORF">PLEOSDRAFT_1047518</name>
</gene>
<feature type="chain" id="PRO_5001645825" evidence="1">
    <location>
        <begin position="19"/>
        <end position="184"/>
    </location>
</feature>
<evidence type="ECO:0000256" key="1">
    <source>
        <dbReference type="SAM" id="SignalP"/>
    </source>
</evidence>
<evidence type="ECO:0000313" key="2">
    <source>
        <dbReference type="EMBL" id="KDQ24802.1"/>
    </source>
</evidence>
<dbReference type="InParanoid" id="A0A067NL45"/>
<dbReference type="VEuPathDB" id="FungiDB:PLEOSDRAFT_1047518"/>
<evidence type="ECO:0000313" key="3">
    <source>
        <dbReference type="Proteomes" id="UP000027073"/>
    </source>
</evidence>
<dbReference type="EMBL" id="KL198011">
    <property type="protein sequence ID" value="KDQ24802.1"/>
    <property type="molecule type" value="Genomic_DNA"/>
</dbReference>
<proteinExistence type="predicted"/>
<dbReference type="OrthoDB" id="2910007at2759"/>
<feature type="signal peptide" evidence="1">
    <location>
        <begin position="1"/>
        <end position="18"/>
    </location>
</feature>
<protein>
    <submittedName>
        <fullName evidence="2">Small subunit of laccase POXA3a</fullName>
    </submittedName>
</protein>
<organism evidence="2 3">
    <name type="scientific">Pleurotus ostreatus (strain PC15)</name>
    <name type="common">Oyster mushroom</name>
    <dbReference type="NCBI Taxonomy" id="1137138"/>
    <lineage>
        <taxon>Eukaryota</taxon>
        <taxon>Fungi</taxon>
        <taxon>Dikarya</taxon>
        <taxon>Basidiomycota</taxon>
        <taxon>Agaricomycotina</taxon>
        <taxon>Agaricomycetes</taxon>
        <taxon>Agaricomycetidae</taxon>
        <taxon>Agaricales</taxon>
        <taxon>Pleurotineae</taxon>
        <taxon>Pleurotaceae</taxon>
        <taxon>Pleurotus</taxon>
    </lineage>
</organism>